<dbReference type="AlphaFoldDB" id="A0A8X7NWI8"/>
<dbReference type="Proteomes" id="UP000886595">
    <property type="component" value="Unassembled WGS sequence"/>
</dbReference>
<name>A0A8X7NWI8_BRACI</name>
<sequence length="55" mass="6188">PQISMPTWRCRDFNAAIPIKKRKYFVLPEESGGSAPPMENNTQPNKQGDTRSALI</sequence>
<evidence type="ECO:0000313" key="3">
    <source>
        <dbReference type="Proteomes" id="UP000886595"/>
    </source>
</evidence>
<gene>
    <name evidence="2" type="ORF">Bca52824_091648</name>
</gene>
<dbReference type="EMBL" id="JAAMPC010001596">
    <property type="protein sequence ID" value="KAG2239588.1"/>
    <property type="molecule type" value="Genomic_DNA"/>
</dbReference>
<protein>
    <submittedName>
        <fullName evidence="2">Uncharacterized protein</fullName>
    </submittedName>
</protein>
<comment type="caution">
    <text evidence="2">The sequence shown here is derived from an EMBL/GenBank/DDBJ whole genome shotgun (WGS) entry which is preliminary data.</text>
</comment>
<accession>A0A8X7NWI8</accession>
<evidence type="ECO:0000256" key="1">
    <source>
        <dbReference type="SAM" id="MobiDB-lite"/>
    </source>
</evidence>
<dbReference type="OrthoDB" id="758862at2759"/>
<feature type="non-terminal residue" evidence="2">
    <location>
        <position position="1"/>
    </location>
</feature>
<organism evidence="2 3">
    <name type="scientific">Brassica carinata</name>
    <name type="common">Ethiopian mustard</name>
    <name type="synonym">Abyssinian cabbage</name>
    <dbReference type="NCBI Taxonomy" id="52824"/>
    <lineage>
        <taxon>Eukaryota</taxon>
        <taxon>Viridiplantae</taxon>
        <taxon>Streptophyta</taxon>
        <taxon>Embryophyta</taxon>
        <taxon>Tracheophyta</taxon>
        <taxon>Spermatophyta</taxon>
        <taxon>Magnoliopsida</taxon>
        <taxon>eudicotyledons</taxon>
        <taxon>Gunneridae</taxon>
        <taxon>Pentapetalae</taxon>
        <taxon>rosids</taxon>
        <taxon>malvids</taxon>
        <taxon>Brassicales</taxon>
        <taxon>Brassicaceae</taxon>
        <taxon>Brassiceae</taxon>
        <taxon>Brassica</taxon>
    </lineage>
</organism>
<evidence type="ECO:0000313" key="2">
    <source>
        <dbReference type="EMBL" id="KAG2239588.1"/>
    </source>
</evidence>
<proteinExistence type="predicted"/>
<feature type="region of interest" description="Disordered" evidence="1">
    <location>
        <begin position="28"/>
        <end position="55"/>
    </location>
</feature>
<reference evidence="2 3" key="1">
    <citation type="submission" date="2020-02" db="EMBL/GenBank/DDBJ databases">
        <authorList>
            <person name="Ma Q."/>
            <person name="Huang Y."/>
            <person name="Song X."/>
            <person name="Pei D."/>
        </authorList>
    </citation>
    <scope>NUCLEOTIDE SEQUENCE [LARGE SCALE GENOMIC DNA]</scope>
    <source>
        <strain evidence="2">Sxm20200214</strain>
        <tissue evidence="2">Leaf</tissue>
    </source>
</reference>
<keyword evidence="3" id="KW-1185">Reference proteome</keyword>